<feature type="transmembrane region" description="Helical" evidence="5">
    <location>
        <begin position="116"/>
        <end position="138"/>
    </location>
</feature>
<keyword evidence="2 5" id="KW-0812">Transmembrane</keyword>
<evidence type="ECO:0000256" key="1">
    <source>
        <dbReference type="ARBA" id="ARBA00004141"/>
    </source>
</evidence>
<keyword evidence="4 5" id="KW-0472">Membrane</keyword>
<comment type="subcellular location">
    <subcellularLocation>
        <location evidence="1">Membrane</location>
        <topology evidence="1">Multi-pass membrane protein</topology>
    </subcellularLocation>
</comment>
<accession>A0A8J4A005</accession>
<comment type="caution">
    <text evidence="7">The sequence shown here is derived from an EMBL/GenBank/DDBJ whole genome shotgun (WGS) entry which is preliminary data.</text>
</comment>
<organism evidence="7 8">
    <name type="scientific">Virgisporangium ochraceum</name>
    <dbReference type="NCBI Taxonomy" id="65505"/>
    <lineage>
        <taxon>Bacteria</taxon>
        <taxon>Bacillati</taxon>
        <taxon>Actinomycetota</taxon>
        <taxon>Actinomycetes</taxon>
        <taxon>Micromonosporales</taxon>
        <taxon>Micromonosporaceae</taxon>
        <taxon>Virgisporangium</taxon>
    </lineage>
</organism>
<gene>
    <name evidence="7" type="ORF">Voc01_075930</name>
</gene>
<keyword evidence="8" id="KW-1185">Reference proteome</keyword>
<feature type="transmembrane region" description="Helical" evidence="5">
    <location>
        <begin position="150"/>
        <end position="172"/>
    </location>
</feature>
<dbReference type="GO" id="GO:0016020">
    <property type="term" value="C:membrane"/>
    <property type="evidence" value="ECO:0007669"/>
    <property type="project" value="UniProtKB-SubCell"/>
</dbReference>
<feature type="domain" description="ABC-2 type transporter transmembrane" evidence="6">
    <location>
        <begin position="44"/>
        <end position="223"/>
    </location>
</feature>
<evidence type="ECO:0000256" key="3">
    <source>
        <dbReference type="ARBA" id="ARBA00022989"/>
    </source>
</evidence>
<evidence type="ECO:0000256" key="5">
    <source>
        <dbReference type="SAM" id="Phobius"/>
    </source>
</evidence>
<evidence type="ECO:0000256" key="2">
    <source>
        <dbReference type="ARBA" id="ARBA00022692"/>
    </source>
</evidence>
<name>A0A8J4A005_9ACTN</name>
<sequence>MPANPVGSRWTDSVARLLSVSRFGLTEFLTLNPPVILLTALLPRAVVQALFFTVLGSVLGGPDGKEFAYVGSAALIIAVLCTDVGEVPMADKWAGTFARIRSGVVHPFAIVAARCWPYPVVATAMATVAMVVVGVVTGRTSTTVALLPWLPVYLLMACTTGAATLAATLLAVGRRADLLATNAVSFGVLLASGVFLPPGRIPVVDAVGTILPVSHGLQAVRNGLEGKPWVDEVIAELCVGAGWTVVAFVVLAIQVRRALRLGIDDFV</sequence>
<protein>
    <recommendedName>
        <fullName evidence="6">ABC-2 type transporter transmembrane domain-containing protein</fullName>
    </recommendedName>
</protein>
<proteinExistence type="predicted"/>
<dbReference type="EMBL" id="BOPH01000104">
    <property type="protein sequence ID" value="GIJ72676.1"/>
    <property type="molecule type" value="Genomic_DNA"/>
</dbReference>
<evidence type="ECO:0000313" key="8">
    <source>
        <dbReference type="Proteomes" id="UP000635606"/>
    </source>
</evidence>
<dbReference type="InterPro" id="IPR013525">
    <property type="entry name" value="ABC2_TM"/>
</dbReference>
<evidence type="ECO:0000256" key="4">
    <source>
        <dbReference type="ARBA" id="ARBA00023136"/>
    </source>
</evidence>
<dbReference type="AlphaFoldDB" id="A0A8J4A005"/>
<dbReference type="GO" id="GO:0140359">
    <property type="term" value="F:ABC-type transporter activity"/>
    <property type="evidence" value="ECO:0007669"/>
    <property type="project" value="InterPro"/>
</dbReference>
<dbReference type="Proteomes" id="UP000635606">
    <property type="component" value="Unassembled WGS sequence"/>
</dbReference>
<feature type="transmembrane region" description="Helical" evidence="5">
    <location>
        <begin position="233"/>
        <end position="253"/>
    </location>
</feature>
<feature type="transmembrane region" description="Helical" evidence="5">
    <location>
        <begin position="178"/>
        <end position="196"/>
    </location>
</feature>
<evidence type="ECO:0000259" key="6">
    <source>
        <dbReference type="Pfam" id="PF01061"/>
    </source>
</evidence>
<evidence type="ECO:0000313" key="7">
    <source>
        <dbReference type="EMBL" id="GIJ72676.1"/>
    </source>
</evidence>
<dbReference type="Pfam" id="PF01061">
    <property type="entry name" value="ABC2_membrane"/>
    <property type="match status" value="1"/>
</dbReference>
<keyword evidence="3 5" id="KW-1133">Transmembrane helix</keyword>
<reference evidence="7" key="1">
    <citation type="submission" date="2021-01" db="EMBL/GenBank/DDBJ databases">
        <title>Whole genome shotgun sequence of Virgisporangium ochraceum NBRC 16418.</title>
        <authorList>
            <person name="Komaki H."/>
            <person name="Tamura T."/>
        </authorList>
    </citation>
    <scope>NUCLEOTIDE SEQUENCE</scope>
    <source>
        <strain evidence="7">NBRC 16418</strain>
    </source>
</reference>